<gene>
    <name evidence="2" type="ORF">ILEXP_LOCUS13228</name>
</gene>
<keyword evidence="3" id="KW-1185">Reference proteome</keyword>
<accession>A0ABC8RL05</accession>
<dbReference type="GO" id="GO:0016787">
    <property type="term" value="F:hydrolase activity"/>
    <property type="evidence" value="ECO:0007669"/>
    <property type="project" value="UniProtKB-ARBA"/>
</dbReference>
<dbReference type="Pfam" id="PF00561">
    <property type="entry name" value="Abhydrolase_1"/>
    <property type="match status" value="1"/>
</dbReference>
<name>A0ABC8RL05_9AQUA</name>
<dbReference type="Gene3D" id="3.40.50.1820">
    <property type="entry name" value="alpha/beta hydrolase"/>
    <property type="match status" value="1"/>
</dbReference>
<reference evidence="2 3" key="1">
    <citation type="submission" date="2024-02" db="EMBL/GenBank/DDBJ databases">
        <authorList>
            <person name="Vignale AGUSTIN F."/>
            <person name="Sosa J E."/>
            <person name="Modenutti C."/>
        </authorList>
    </citation>
    <scope>NUCLEOTIDE SEQUENCE [LARGE SCALE GENOMIC DNA]</scope>
</reference>
<organism evidence="2 3">
    <name type="scientific">Ilex paraguariensis</name>
    <name type="common">yerba mate</name>
    <dbReference type="NCBI Taxonomy" id="185542"/>
    <lineage>
        <taxon>Eukaryota</taxon>
        <taxon>Viridiplantae</taxon>
        <taxon>Streptophyta</taxon>
        <taxon>Embryophyta</taxon>
        <taxon>Tracheophyta</taxon>
        <taxon>Spermatophyta</taxon>
        <taxon>Magnoliopsida</taxon>
        <taxon>eudicotyledons</taxon>
        <taxon>Gunneridae</taxon>
        <taxon>Pentapetalae</taxon>
        <taxon>asterids</taxon>
        <taxon>campanulids</taxon>
        <taxon>Aquifoliales</taxon>
        <taxon>Aquifoliaceae</taxon>
        <taxon>Ilex</taxon>
    </lineage>
</organism>
<dbReference type="EMBL" id="CAUOFW020001487">
    <property type="protein sequence ID" value="CAK9145418.1"/>
    <property type="molecule type" value="Genomic_DNA"/>
</dbReference>
<dbReference type="PANTHER" id="PTHR45763">
    <property type="entry name" value="HYDROLASE, ALPHA/BETA FOLD FAMILY PROTEIN, EXPRESSED-RELATED"/>
    <property type="match status" value="1"/>
</dbReference>
<dbReference type="FunFam" id="3.40.50.1820:FF:000270">
    <property type="entry name" value="Alpha/beta-Hydrolases superfamily protein"/>
    <property type="match status" value="1"/>
</dbReference>
<evidence type="ECO:0000313" key="2">
    <source>
        <dbReference type="EMBL" id="CAK9145418.1"/>
    </source>
</evidence>
<dbReference type="PANTHER" id="PTHR45763:SF21">
    <property type="entry name" value="ALPHA_BETA-HYDROLASES SUPERFAMILY PROTEIN"/>
    <property type="match status" value="1"/>
</dbReference>
<proteinExistence type="predicted"/>
<comment type="caution">
    <text evidence="2">The sequence shown here is derived from an EMBL/GenBank/DDBJ whole genome shotgun (WGS) entry which is preliminary data.</text>
</comment>
<dbReference type="AlphaFoldDB" id="A0ABC8RL05"/>
<dbReference type="Proteomes" id="UP001642360">
    <property type="component" value="Unassembled WGS sequence"/>
</dbReference>
<sequence>MSNTSQCLENVPDMMFIVLIEFVEELQICFLSFDRAGYGESDPHPTRSVKSEAVDIQELADQLQIGSKFYVLGVSMGAYPVWSCLKYIPHRLSGASLVVPFVNYWWPSFPASLSKEAFKKLVGSDQWTFRVAHYTPWLFNWWMTQKWFPSLSMMSGNMAIFSSQDLEIIKKLSESPSVGQEKIRQQGVHESLHRDIIAGYGKWEFDPMDVICPFPNNEGSVHIWQGGEDKIIPSSLNRYISQKLPWIRYHEVPDVGHFLTYDSSLCEQILRELLLG</sequence>
<protein>
    <recommendedName>
        <fullName evidence="1">AB hydrolase-1 domain-containing protein</fullName>
    </recommendedName>
</protein>
<feature type="domain" description="AB hydrolase-1" evidence="1">
    <location>
        <begin position="16"/>
        <end position="261"/>
    </location>
</feature>
<evidence type="ECO:0000259" key="1">
    <source>
        <dbReference type="Pfam" id="PF00561"/>
    </source>
</evidence>
<dbReference type="InterPro" id="IPR029058">
    <property type="entry name" value="AB_hydrolase_fold"/>
</dbReference>
<dbReference type="InterPro" id="IPR000073">
    <property type="entry name" value="AB_hydrolase_1"/>
</dbReference>
<evidence type="ECO:0000313" key="3">
    <source>
        <dbReference type="Proteomes" id="UP001642360"/>
    </source>
</evidence>
<dbReference type="SUPFAM" id="SSF53474">
    <property type="entry name" value="alpha/beta-Hydrolases"/>
    <property type="match status" value="1"/>
</dbReference>